<dbReference type="Proteomes" id="UP000571817">
    <property type="component" value="Unassembled WGS sequence"/>
</dbReference>
<comment type="similarity">
    <text evidence="2">Belongs to the major facilitator superfamily. EmrB family.</text>
</comment>
<feature type="transmembrane region" description="Helical" evidence="8">
    <location>
        <begin position="358"/>
        <end position="384"/>
    </location>
</feature>
<evidence type="ECO:0000256" key="2">
    <source>
        <dbReference type="ARBA" id="ARBA00008537"/>
    </source>
</evidence>
<comment type="subcellular location">
    <subcellularLocation>
        <location evidence="1">Cell membrane</location>
        <topology evidence="1">Multi-pass membrane protein</topology>
    </subcellularLocation>
</comment>
<reference evidence="10 11" key="1">
    <citation type="submission" date="2020-07" db="EMBL/GenBank/DDBJ databases">
        <title>Sequencing the genomes of 1000 actinobacteria strains.</title>
        <authorList>
            <person name="Klenk H.-P."/>
        </authorList>
    </citation>
    <scope>NUCLEOTIDE SEQUENCE [LARGE SCALE GENOMIC DNA]</scope>
    <source>
        <strain evidence="10 11">DSM 29531</strain>
    </source>
</reference>
<evidence type="ECO:0000256" key="8">
    <source>
        <dbReference type="SAM" id="Phobius"/>
    </source>
</evidence>
<dbReference type="GO" id="GO:0022857">
    <property type="term" value="F:transmembrane transporter activity"/>
    <property type="evidence" value="ECO:0007669"/>
    <property type="project" value="InterPro"/>
</dbReference>
<dbReference type="InterPro" id="IPR011701">
    <property type="entry name" value="MFS"/>
</dbReference>
<dbReference type="PANTHER" id="PTHR42718">
    <property type="entry name" value="MAJOR FACILITATOR SUPERFAMILY MULTIDRUG TRANSPORTER MFSC"/>
    <property type="match status" value="1"/>
</dbReference>
<dbReference type="RefSeq" id="WP_179478336.1">
    <property type="nucleotide sequence ID" value="NZ_JACCFW010000001.1"/>
</dbReference>
<dbReference type="EMBL" id="JACCFW010000001">
    <property type="protein sequence ID" value="NYJ73215.1"/>
    <property type="molecule type" value="Genomic_DNA"/>
</dbReference>
<feature type="transmembrane region" description="Helical" evidence="8">
    <location>
        <begin position="429"/>
        <end position="447"/>
    </location>
</feature>
<feature type="transmembrane region" description="Helical" evidence="8">
    <location>
        <begin position="80"/>
        <end position="106"/>
    </location>
</feature>
<dbReference type="Pfam" id="PF07690">
    <property type="entry name" value="MFS_1"/>
    <property type="match status" value="1"/>
</dbReference>
<feature type="transmembrane region" description="Helical" evidence="8">
    <location>
        <begin position="230"/>
        <end position="249"/>
    </location>
</feature>
<evidence type="ECO:0000256" key="4">
    <source>
        <dbReference type="ARBA" id="ARBA00022475"/>
    </source>
</evidence>
<feature type="transmembrane region" description="Helical" evidence="8">
    <location>
        <begin position="299"/>
        <end position="322"/>
    </location>
</feature>
<comment type="caution">
    <text evidence="10">The sequence shown here is derived from an EMBL/GenBank/DDBJ whole genome shotgun (WGS) entry which is preliminary data.</text>
</comment>
<dbReference type="PANTHER" id="PTHR42718:SF9">
    <property type="entry name" value="MAJOR FACILITATOR SUPERFAMILY MULTIDRUG TRANSPORTER MFSC"/>
    <property type="match status" value="1"/>
</dbReference>
<feature type="transmembrane region" description="Helical" evidence="8">
    <location>
        <begin position="142"/>
        <end position="163"/>
    </location>
</feature>
<dbReference type="Gene3D" id="1.20.1720.10">
    <property type="entry name" value="Multidrug resistance protein D"/>
    <property type="match status" value="1"/>
</dbReference>
<feature type="transmembrane region" description="Helical" evidence="8">
    <location>
        <begin position="45"/>
        <end position="68"/>
    </location>
</feature>
<accession>A0A853DG59</accession>
<evidence type="ECO:0000256" key="7">
    <source>
        <dbReference type="ARBA" id="ARBA00023136"/>
    </source>
</evidence>
<evidence type="ECO:0000313" key="10">
    <source>
        <dbReference type="EMBL" id="NYJ73215.1"/>
    </source>
</evidence>
<feature type="transmembrane region" description="Helical" evidence="8">
    <location>
        <begin position="206"/>
        <end position="224"/>
    </location>
</feature>
<name>A0A853DG59_9MICO</name>
<gene>
    <name evidence="10" type="ORF">HNR15_000178</name>
</gene>
<protein>
    <submittedName>
        <fullName evidence="10">DHA2 family methylenomycin A resistance protein-like MFS transporter</fullName>
    </submittedName>
</protein>
<dbReference type="Gene3D" id="1.20.1250.20">
    <property type="entry name" value="MFS general substrate transporter like domains"/>
    <property type="match status" value="1"/>
</dbReference>
<keyword evidence="6 8" id="KW-1133">Transmembrane helix</keyword>
<keyword evidence="7 8" id="KW-0472">Membrane</keyword>
<dbReference type="AlphaFoldDB" id="A0A853DG59"/>
<keyword evidence="11" id="KW-1185">Reference proteome</keyword>
<feature type="transmembrane region" description="Helical" evidence="8">
    <location>
        <begin position="334"/>
        <end position="352"/>
    </location>
</feature>
<dbReference type="InterPro" id="IPR036259">
    <property type="entry name" value="MFS_trans_sf"/>
</dbReference>
<dbReference type="PROSITE" id="PS50850">
    <property type="entry name" value="MFS"/>
    <property type="match status" value="1"/>
</dbReference>
<evidence type="ECO:0000313" key="11">
    <source>
        <dbReference type="Proteomes" id="UP000571817"/>
    </source>
</evidence>
<dbReference type="InterPro" id="IPR020846">
    <property type="entry name" value="MFS_dom"/>
</dbReference>
<evidence type="ECO:0000256" key="1">
    <source>
        <dbReference type="ARBA" id="ARBA00004651"/>
    </source>
</evidence>
<dbReference type="InterPro" id="IPR004638">
    <property type="entry name" value="EmrB-like"/>
</dbReference>
<feature type="transmembrane region" description="Helical" evidence="8">
    <location>
        <begin position="405"/>
        <end position="423"/>
    </location>
</feature>
<dbReference type="NCBIfam" id="TIGR00711">
    <property type="entry name" value="efflux_EmrB"/>
    <property type="match status" value="1"/>
</dbReference>
<organism evidence="10 11">
    <name type="scientific">Allobranchiibius huperziae</name>
    <dbReference type="NCBI Taxonomy" id="1874116"/>
    <lineage>
        <taxon>Bacteria</taxon>
        <taxon>Bacillati</taxon>
        <taxon>Actinomycetota</taxon>
        <taxon>Actinomycetes</taxon>
        <taxon>Micrococcales</taxon>
        <taxon>Dermacoccaceae</taxon>
        <taxon>Allobranchiibius</taxon>
    </lineage>
</organism>
<feature type="transmembrane region" description="Helical" evidence="8">
    <location>
        <begin position="270"/>
        <end position="293"/>
    </location>
</feature>
<keyword evidence="5 8" id="KW-0812">Transmembrane</keyword>
<dbReference type="GO" id="GO:0005886">
    <property type="term" value="C:plasma membrane"/>
    <property type="evidence" value="ECO:0007669"/>
    <property type="project" value="UniProtKB-SubCell"/>
</dbReference>
<keyword evidence="4" id="KW-1003">Cell membrane</keyword>
<evidence type="ECO:0000256" key="3">
    <source>
        <dbReference type="ARBA" id="ARBA00022448"/>
    </source>
</evidence>
<feature type="transmembrane region" description="Helical" evidence="8">
    <location>
        <begin position="169"/>
        <end position="186"/>
    </location>
</feature>
<feature type="domain" description="Major facilitator superfamily (MFS) profile" evidence="9">
    <location>
        <begin position="14"/>
        <end position="452"/>
    </location>
</feature>
<evidence type="ECO:0000256" key="6">
    <source>
        <dbReference type="ARBA" id="ARBA00022989"/>
    </source>
</evidence>
<proteinExistence type="inferred from homology"/>
<sequence length="469" mass="47041">MTDSSRRTGSAALALAGTSLGYGVVQLDVTVVNVAVSSIRNDLGGSISAAQWVVDAYTVTFAALILSAGSLADRIGAKRLLIVGFALFTAASVACGIAPSLGWLIAFRAVQGIGAAALVPCSLTVLNHAYPDDAGRARAVGLWAAGASIGLSGGPLLGGALIAASSWRLIFLINLPLGILGAVLIARYAEETSRSPRASIDPPGQLLGVVTLGALAAAVVEGGSRGFADPVVLAGLVAATVAAMGFVLVERRRAAPLLPLGLFRSPTFAATTAIGLVINIAFYGLIFVLGIYFQTVRGYSPLATGLAFAPTTAVVLIANIAAGRLVSSFGTRRVIAAAASVFAVALVAMLAAGRSTPYLALVVQLTLLGASLGVIVPAMTSALLGSVDRDRSGIASGALNTARQAGSVIGVALFGAFAAHSVVHGLRVSLVVAAVLAVVTVLLALPLHPAASGAGDRLGHDRSHVPRQG</sequence>
<keyword evidence="3" id="KW-0813">Transport</keyword>
<evidence type="ECO:0000256" key="5">
    <source>
        <dbReference type="ARBA" id="ARBA00022692"/>
    </source>
</evidence>
<dbReference type="SUPFAM" id="SSF103473">
    <property type="entry name" value="MFS general substrate transporter"/>
    <property type="match status" value="1"/>
</dbReference>
<evidence type="ECO:0000259" key="9">
    <source>
        <dbReference type="PROSITE" id="PS50850"/>
    </source>
</evidence>
<dbReference type="CDD" id="cd17321">
    <property type="entry name" value="MFS_MMR_MDR_like"/>
    <property type="match status" value="1"/>
</dbReference>